<dbReference type="InterPro" id="IPR044154">
    <property type="entry name" value="Arl8a/8b"/>
</dbReference>
<dbReference type="SMART" id="SM00178">
    <property type="entry name" value="SAR"/>
    <property type="match status" value="1"/>
</dbReference>
<dbReference type="PROSITE" id="PS51417">
    <property type="entry name" value="ARF"/>
    <property type="match status" value="1"/>
</dbReference>
<dbReference type="PANTHER" id="PTHR45732">
    <property type="entry name" value="ADP-RIBOSYLATION FACTOR-LIKE PROTEIN 8"/>
    <property type="match status" value="1"/>
</dbReference>
<evidence type="ECO:0000313" key="7">
    <source>
        <dbReference type="Proteomes" id="UP001287286"/>
    </source>
</evidence>
<feature type="compositionally biased region" description="Low complexity" evidence="5">
    <location>
        <begin position="261"/>
        <end position="274"/>
    </location>
</feature>
<sequence>MTRHADQTSARAMEMEVTLVGLQNAGKTSLLRVLAGGEFTLDSIPTVGFNMKRVQRGHVTLKCWDIGGQPRFRGMWERYCRGVNAIVFIVDIADVALIPQAKDELHSLMEYSTLAGIPLLVLGNKSDLPQKLSVDELIDELDLKSIQGREVCCYGISAKEETNLDAVVQFLVKISSPAGNMFSDPLMTTTNDHDDDERLTQPQGTTLFGAEEPNREQRRARVARGQGGAVPAALATGRWRSGRDKIPPLTNSRKRRRRVQRAQASNHLVPGRPLRPPLVHLLVREHSEALKRE</sequence>
<dbReference type="Pfam" id="PF00025">
    <property type="entry name" value="Arf"/>
    <property type="match status" value="1"/>
</dbReference>
<keyword evidence="3 4" id="KW-0342">GTP-binding</keyword>
<dbReference type="Gene3D" id="3.40.50.300">
    <property type="entry name" value="P-loop containing nucleotide triphosphate hydrolases"/>
    <property type="match status" value="1"/>
</dbReference>
<dbReference type="InterPro" id="IPR005225">
    <property type="entry name" value="Small_GTP-bd"/>
</dbReference>
<comment type="similarity">
    <text evidence="1 4">Belongs to the small GTPase superfamily. Arf family.</text>
</comment>
<dbReference type="InterPro" id="IPR027417">
    <property type="entry name" value="P-loop_NTPase"/>
</dbReference>
<feature type="region of interest" description="Disordered" evidence="5">
    <location>
        <begin position="240"/>
        <end position="274"/>
    </location>
</feature>
<dbReference type="SUPFAM" id="SSF52540">
    <property type="entry name" value="P-loop containing nucleoside triphosphate hydrolases"/>
    <property type="match status" value="1"/>
</dbReference>
<keyword evidence="2 4" id="KW-0547">Nucleotide-binding</keyword>
<evidence type="ECO:0000256" key="1">
    <source>
        <dbReference type="ARBA" id="ARBA00010290"/>
    </source>
</evidence>
<comment type="caution">
    <text evidence="6">The sequence shown here is derived from an EMBL/GenBank/DDBJ whole genome shotgun (WGS) entry which is preliminary data.</text>
</comment>
<dbReference type="NCBIfam" id="TIGR00231">
    <property type="entry name" value="small_GTP"/>
    <property type="match status" value="1"/>
</dbReference>
<dbReference type="SMART" id="SM00177">
    <property type="entry name" value="ARF"/>
    <property type="match status" value="1"/>
</dbReference>
<organism evidence="6 7">
    <name type="scientific">Purpureocillium lilacinum</name>
    <name type="common">Paecilomyces lilacinus</name>
    <dbReference type="NCBI Taxonomy" id="33203"/>
    <lineage>
        <taxon>Eukaryota</taxon>
        <taxon>Fungi</taxon>
        <taxon>Dikarya</taxon>
        <taxon>Ascomycota</taxon>
        <taxon>Pezizomycotina</taxon>
        <taxon>Sordariomycetes</taxon>
        <taxon>Hypocreomycetidae</taxon>
        <taxon>Hypocreales</taxon>
        <taxon>Ophiocordycipitaceae</taxon>
        <taxon>Purpureocillium</taxon>
    </lineage>
</organism>
<proteinExistence type="inferred from homology"/>
<protein>
    <recommendedName>
        <fullName evidence="8">ADP-ribosylation factor family protein</fullName>
    </recommendedName>
</protein>
<evidence type="ECO:0000256" key="4">
    <source>
        <dbReference type="RuleBase" id="RU003925"/>
    </source>
</evidence>
<dbReference type="SMART" id="SM00175">
    <property type="entry name" value="RAB"/>
    <property type="match status" value="1"/>
</dbReference>
<dbReference type="PRINTS" id="PR00328">
    <property type="entry name" value="SAR1GTPBP"/>
</dbReference>
<name>A0ABR0C8U3_PURLI</name>
<dbReference type="CDD" id="cd04159">
    <property type="entry name" value="Arl10_like"/>
    <property type="match status" value="1"/>
</dbReference>
<keyword evidence="7" id="KW-1185">Reference proteome</keyword>
<evidence type="ECO:0008006" key="8">
    <source>
        <dbReference type="Google" id="ProtNLM"/>
    </source>
</evidence>
<dbReference type="Proteomes" id="UP001287286">
    <property type="component" value="Unassembled WGS sequence"/>
</dbReference>
<evidence type="ECO:0000256" key="3">
    <source>
        <dbReference type="ARBA" id="ARBA00023134"/>
    </source>
</evidence>
<accession>A0ABR0C8U3</accession>
<dbReference type="PROSITE" id="PS51419">
    <property type="entry name" value="RAB"/>
    <property type="match status" value="1"/>
</dbReference>
<evidence type="ECO:0000256" key="2">
    <source>
        <dbReference type="ARBA" id="ARBA00022741"/>
    </source>
</evidence>
<dbReference type="PANTHER" id="PTHR45732:SF7">
    <property type="entry name" value="ADP-RIBOSYLATION FACTOR-LIKE PROTEIN 8"/>
    <property type="match status" value="1"/>
</dbReference>
<gene>
    <name evidence="6" type="ORF">Purlil1_2692</name>
</gene>
<dbReference type="EMBL" id="JAWRVI010000007">
    <property type="protein sequence ID" value="KAK4092767.1"/>
    <property type="molecule type" value="Genomic_DNA"/>
</dbReference>
<dbReference type="InterPro" id="IPR006689">
    <property type="entry name" value="Small_GTPase_ARF/SAR"/>
</dbReference>
<evidence type="ECO:0000313" key="6">
    <source>
        <dbReference type="EMBL" id="KAK4092767.1"/>
    </source>
</evidence>
<reference evidence="6 7" key="1">
    <citation type="journal article" date="2024" name="Microbiol. Resour. Announc.">
        <title>Genome annotations for the ascomycete fungi Trichoderma harzianum, Trichoderma aggressivum, and Purpureocillium lilacinum.</title>
        <authorList>
            <person name="Beijen E.P.W."/>
            <person name="Ohm R.A."/>
        </authorList>
    </citation>
    <scope>NUCLEOTIDE SEQUENCE [LARGE SCALE GENOMIC DNA]</scope>
    <source>
        <strain evidence="6 7">CBS 150709</strain>
    </source>
</reference>
<evidence type="ECO:0000256" key="5">
    <source>
        <dbReference type="SAM" id="MobiDB-lite"/>
    </source>
</evidence>